<comment type="caution">
    <text evidence="1">The sequence shown here is derived from an EMBL/GenBank/DDBJ whole genome shotgun (WGS) entry which is preliminary data.</text>
</comment>
<dbReference type="EMBL" id="JACEIK010002624">
    <property type="protein sequence ID" value="MCD9638119.1"/>
    <property type="molecule type" value="Genomic_DNA"/>
</dbReference>
<keyword evidence="2" id="KW-1185">Reference proteome</keyword>
<evidence type="ECO:0000313" key="1">
    <source>
        <dbReference type="EMBL" id="MCD9638119.1"/>
    </source>
</evidence>
<gene>
    <name evidence="1" type="ORF">HAX54_021851</name>
</gene>
<dbReference type="Proteomes" id="UP000823775">
    <property type="component" value="Unassembled WGS sequence"/>
</dbReference>
<sequence length="177" mass="20862">MAGSRLMEVEMGSKYARATNRLLELRTFAENLGENITLSLETDTTEAKEERFHLGNLKSNIEALCIKHINLVIFFSWVSRYESFLAELFGYFHPRNLLVRVSSYALKHNFIQVLLNELKDRNGEYTNRYKCSDYMSWHYVLKSFEILEPATITRQGYHQITLNFQWYNGIRIATMQD</sequence>
<evidence type="ECO:0000313" key="2">
    <source>
        <dbReference type="Proteomes" id="UP000823775"/>
    </source>
</evidence>
<name>A0ABS8UUI5_DATST</name>
<accession>A0ABS8UUI5</accession>
<organism evidence="1 2">
    <name type="scientific">Datura stramonium</name>
    <name type="common">Jimsonweed</name>
    <name type="synonym">Common thornapple</name>
    <dbReference type="NCBI Taxonomy" id="4076"/>
    <lineage>
        <taxon>Eukaryota</taxon>
        <taxon>Viridiplantae</taxon>
        <taxon>Streptophyta</taxon>
        <taxon>Embryophyta</taxon>
        <taxon>Tracheophyta</taxon>
        <taxon>Spermatophyta</taxon>
        <taxon>Magnoliopsida</taxon>
        <taxon>eudicotyledons</taxon>
        <taxon>Gunneridae</taxon>
        <taxon>Pentapetalae</taxon>
        <taxon>asterids</taxon>
        <taxon>lamiids</taxon>
        <taxon>Solanales</taxon>
        <taxon>Solanaceae</taxon>
        <taxon>Solanoideae</taxon>
        <taxon>Datureae</taxon>
        <taxon>Datura</taxon>
    </lineage>
</organism>
<proteinExistence type="predicted"/>
<reference evidence="1 2" key="1">
    <citation type="journal article" date="2021" name="BMC Genomics">
        <title>Datura genome reveals duplications of psychoactive alkaloid biosynthetic genes and high mutation rate following tissue culture.</title>
        <authorList>
            <person name="Rajewski A."/>
            <person name="Carter-House D."/>
            <person name="Stajich J."/>
            <person name="Litt A."/>
        </authorList>
    </citation>
    <scope>NUCLEOTIDE SEQUENCE [LARGE SCALE GENOMIC DNA]</scope>
    <source>
        <strain evidence="1">AR-01</strain>
    </source>
</reference>
<protein>
    <submittedName>
        <fullName evidence="1">Uncharacterized protein</fullName>
    </submittedName>
</protein>